<evidence type="ECO:0000313" key="1">
    <source>
        <dbReference type="EMBL" id="QNR25103.1"/>
    </source>
</evidence>
<dbReference type="RefSeq" id="WP_210759628.1">
    <property type="nucleotide sequence ID" value="NZ_CP060139.1"/>
</dbReference>
<dbReference type="EMBL" id="CP060139">
    <property type="protein sequence ID" value="QNR25103.1"/>
    <property type="molecule type" value="Genomic_DNA"/>
</dbReference>
<dbReference type="KEGG" id="chyd:H4K34_04500"/>
<protein>
    <submittedName>
        <fullName evidence="1">Uncharacterized protein</fullName>
    </submittedName>
</protein>
<dbReference type="AlphaFoldDB" id="A0A7H0VHA5"/>
<evidence type="ECO:0000313" key="2">
    <source>
        <dbReference type="Proteomes" id="UP000516305"/>
    </source>
</evidence>
<organism evidence="1 2">
    <name type="scientific">Croceimicrobium hydrocarbonivorans</name>
    <dbReference type="NCBI Taxonomy" id="2761580"/>
    <lineage>
        <taxon>Bacteria</taxon>
        <taxon>Pseudomonadati</taxon>
        <taxon>Bacteroidota</taxon>
        <taxon>Flavobacteriia</taxon>
        <taxon>Flavobacteriales</taxon>
        <taxon>Owenweeksiaceae</taxon>
        <taxon>Croceimicrobium</taxon>
    </lineage>
</organism>
<dbReference type="Proteomes" id="UP000516305">
    <property type="component" value="Chromosome"/>
</dbReference>
<keyword evidence="2" id="KW-1185">Reference proteome</keyword>
<reference evidence="1 2" key="1">
    <citation type="submission" date="2020-08" db="EMBL/GenBank/DDBJ databases">
        <title>Croceimicrobium hydrocarbonivorans gen. nov., sp. nov., a novel marine bacterium isolated from a bacterial consortium that degrades polyethylene terephthalate.</title>
        <authorList>
            <person name="Liu R."/>
        </authorList>
    </citation>
    <scope>NUCLEOTIDE SEQUENCE [LARGE SCALE GENOMIC DNA]</scope>
    <source>
        <strain evidence="1 2">A20-9</strain>
    </source>
</reference>
<gene>
    <name evidence="1" type="ORF">H4K34_04500</name>
</gene>
<sequence length="209" mass="24698">MATWTRFYINSSNSEKTTNILKELSGITESSNGNIPADFHDSFLMDEKANPNYILFSEIQKNWITVLYNSDSKIESWAQRISEELNCIVIVTIGQNTVDYYYFSQFLNGEKKREIEVCYGDDIEPINFGAPYDFEEEEPGEKQEYDDEISYLFDFDSLERYSQNFGLEIQSDWDNITWTILKGVQSQKTTKDFIDQHLRGIKKPWWKFW</sequence>
<accession>A0A7H0VHA5</accession>
<name>A0A7H0VHA5_9FLAO</name>
<proteinExistence type="predicted"/>